<name>A0A6P7WSP2_9AMPH</name>
<sequence length="334" mass="36126">MEMIEITTPIDPGIGVHSSWRWLPVVVSATSLVLSGVGIASLNKWVFVGCAFPFPLFLSALHMLSAILFNAALLRLGLVCGRPGSPPPVRALPLAAKRRVFLLSLTFCASVACGNLALRHAEIAFAQVLYAASPLVTMLLSQLLQRRAYAAMEYAAMLPVCLGASLSVLGELRFNQIGCIFICITMVLRSVKSIQQGVLLQEENIDTILLLFIMSLPSFLLLLSCTLLFESRALWELLTQGTIQLWMSLLLSCSSSVLYNLSGFYVVKHTSAVTLHLLGNLVVLGNVLTSQAVFGGPISKLGVAGTILTLGGVLVYQNSDTMTRLVTMWKARWG</sequence>
<evidence type="ECO:0000256" key="7">
    <source>
        <dbReference type="SAM" id="Phobius"/>
    </source>
</evidence>
<feature type="transmembrane region" description="Helical" evidence="7">
    <location>
        <begin position="241"/>
        <end position="261"/>
    </location>
</feature>
<dbReference type="InterPro" id="IPR004853">
    <property type="entry name" value="Sugar_P_trans_dom"/>
</dbReference>
<reference evidence="10" key="1">
    <citation type="submission" date="2025-08" db="UniProtKB">
        <authorList>
            <consortium name="RefSeq"/>
        </authorList>
    </citation>
    <scope>IDENTIFICATION</scope>
</reference>
<dbReference type="Proteomes" id="UP000515156">
    <property type="component" value="Chromosome 1"/>
</dbReference>
<comment type="subcellular location">
    <subcellularLocation>
        <location evidence="1">Membrane</location>
        <topology evidence="1">Multi-pass membrane protein</topology>
    </subcellularLocation>
</comment>
<evidence type="ECO:0000256" key="2">
    <source>
        <dbReference type="ARBA" id="ARBA00022692"/>
    </source>
</evidence>
<comment type="function">
    <text evidence="5">Putative transporter.</text>
</comment>
<feature type="transmembrane region" description="Helical" evidence="7">
    <location>
        <begin position="54"/>
        <end position="79"/>
    </location>
</feature>
<feature type="transmembrane region" description="Helical" evidence="7">
    <location>
        <begin position="273"/>
        <end position="292"/>
    </location>
</feature>
<feature type="transmembrane region" description="Helical" evidence="7">
    <location>
        <begin position="208"/>
        <end position="229"/>
    </location>
</feature>
<evidence type="ECO:0000256" key="5">
    <source>
        <dbReference type="ARBA" id="ARBA00093767"/>
    </source>
</evidence>
<feature type="transmembrane region" description="Helical" evidence="7">
    <location>
        <begin position="100"/>
        <end position="118"/>
    </location>
</feature>
<evidence type="ECO:0000256" key="6">
    <source>
        <dbReference type="ARBA" id="ARBA00093775"/>
    </source>
</evidence>
<feature type="transmembrane region" description="Helical" evidence="7">
    <location>
        <begin position="298"/>
        <end position="316"/>
    </location>
</feature>
<feature type="domain" description="Sugar phosphate transporter" evidence="8">
    <location>
        <begin position="42"/>
        <end position="316"/>
    </location>
</feature>
<feature type="transmembrane region" description="Helical" evidence="7">
    <location>
        <begin position="124"/>
        <end position="141"/>
    </location>
</feature>
<comment type="similarity">
    <text evidence="6">Belongs to the TPT transporter family. SLC35E subfamily.</text>
</comment>
<keyword evidence="9" id="KW-1185">Reference proteome</keyword>
<keyword evidence="2 7" id="KW-0812">Transmembrane</keyword>
<dbReference type="KEGG" id="muo:115460573"/>
<dbReference type="PANTHER" id="PTHR11132">
    <property type="entry name" value="SOLUTE CARRIER FAMILY 35"/>
    <property type="match status" value="1"/>
</dbReference>
<dbReference type="GO" id="GO:0016020">
    <property type="term" value="C:membrane"/>
    <property type="evidence" value="ECO:0007669"/>
    <property type="project" value="UniProtKB-SubCell"/>
</dbReference>
<dbReference type="SUPFAM" id="SSF103481">
    <property type="entry name" value="Multidrug resistance efflux transporter EmrE"/>
    <property type="match status" value="1"/>
</dbReference>
<dbReference type="AlphaFoldDB" id="A0A6P7WSP2"/>
<accession>A0A6P7WSP2</accession>
<organism evidence="9 10">
    <name type="scientific">Microcaecilia unicolor</name>
    <dbReference type="NCBI Taxonomy" id="1415580"/>
    <lineage>
        <taxon>Eukaryota</taxon>
        <taxon>Metazoa</taxon>
        <taxon>Chordata</taxon>
        <taxon>Craniata</taxon>
        <taxon>Vertebrata</taxon>
        <taxon>Euteleostomi</taxon>
        <taxon>Amphibia</taxon>
        <taxon>Gymnophiona</taxon>
        <taxon>Siphonopidae</taxon>
        <taxon>Microcaecilia</taxon>
    </lineage>
</organism>
<dbReference type="InParanoid" id="A0A6P7WSP2"/>
<feature type="transmembrane region" description="Helical" evidence="7">
    <location>
        <begin position="20"/>
        <end position="42"/>
    </location>
</feature>
<dbReference type="RefSeq" id="XP_030046202.1">
    <property type="nucleotide sequence ID" value="XM_030190342.1"/>
</dbReference>
<dbReference type="InterPro" id="IPR037185">
    <property type="entry name" value="EmrE-like"/>
</dbReference>
<keyword evidence="4 7" id="KW-0472">Membrane</keyword>
<evidence type="ECO:0000256" key="1">
    <source>
        <dbReference type="ARBA" id="ARBA00004141"/>
    </source>
</evidence>
<dbReference type="Pfam" id="PF03151">
    <property type="entry name" value="TPT"/>
    <property type="match status" value="1"/>
</dbReference>
<evidence type="ECO:0000256" key="3">
    <source>
        <dbReference type="ARBA" id="ARBA00022989"/>
    </source>
</evidence>
<protein>
    <submittedName>
        <fullName evidence="10">Solute carrier family 35 member E4-like</fullName>
    </submittedName>
</protein>
<evidence type="ECO:0000259" key="8">
    <source>
        <dbReference type="Pfam" id="PF03151"/>
    </source>
</evidence>
<dbReference type="OrthoDB" id="10261634at2759"/>
<dbReference type="InterPro" id="IPR050186">
    <property type="entry name" value="TPT_transporter"/>
</dbReference>
<gene>
    <name evidence="10" type="primary">LOC115460573</name>
</gene>
<evidence type="ECO:0000313" key="10">
    <source>
        <dbReference type="RefSeq" id="XP_030046202.1"/>
    </source>
</evidence>
<evidence type="ECO:0000313" key="9">
    <source>
        <dbReference type="Proteomes" id="UP000515156"/>
    </source>
</evidence>
<proteinExistence type="inferred from homology"/>
<keyword evidence="3 7" id="KW-1133">Transmembrane helix</keyword>
<dbReference type="GeneID" id="115460573"/>
<evidence type="ECO:0000256" key="4">
    <source>
        <dbReference type="ARBA" id="ARBA00023136"/>
    </source>
</evidence>